<dbReference type="EMBL" id="KF119064">
    <property type="protein sequence ID" value="AIA86329.1"/>
    <property type="molecule type" value="Genomic_DNA"/>
</dbReference>
<sequence length="99" mass="11191">MRPAVFPEIALMEDIALSKRLKALSPPLCLAARAVTSGRRWRQHGIVRTILLMWRLRFAYWRGADPARSPGNTAMPRPLTPCASPFSPRRRCRGAPRRG</sequence>
<organism evidence="7">
    <name type="scientific">uncultured Alkalilimnicola sp</name>
    <dbReference type="NCBI Taxonomy" id="543110"/>
    <lineage>
        <taxon>Bacteria</taxon>
        <taxon>Pseudomonadati</taxon>
        <taxon>Pseudomonadota</taxon>
        <taxon>Gammaproteobacteria</taxon>
        <taxon>Chromatiales</taxon>
        <taxon>Ectothiorhodospiraceae</taxon>
        <taxon>Alkalilimnicola</taxon>
        <taxon>environmental samples</taxon>
    </lineage>
</organism>
<keyword evidence="5" id="KW-0472">Membrane</keyword>
<accession>A0A060BTT3</accession>
<dbReference type="PANTHER" id="PTHR43646:SF2">
    <property type="entry name" value="GLYCOSYLTRANSFERASE 2-LIKE DOMAIN-CONTAINING PROTEIN"/>
    <property type="match status" value="1"/>
</dbReference>
<protein>
    <submittedName>
        <fullName evidence="7">CAZy families GT2 protein</fullName>
    </submittedName>
</protein>
<dbReference type="GO" id="GO:0016757">
    <property type="term" value="F:glycosyltransferase activity"/>
    <property type="evidence" value="ECO:0007669"/>
    <property type="project" value="UniProtKB-KW"/>
</dbReference>
<keyword evidence="2" id="KW-1003">Cell membrane</keyword>
<name>A0A060BTT3_9GAMM</name>
<reference evidence="7" key="1">
    <citation type="journal article" date="2013" name="Environ. Microbiol.">
        <title>Seasonally variable intestinal metagenomes of the red palm weevil (Rhynchophorus ferrugineus).</title>
        <authorList>
            <person name="Jia S."/>
            <person name="Zhang X."/>
            <person name="Zhang G."/>
            <person name="Yin A."/>
            <person name="Zhang S."/>
            <person name="Li F."/>
            <person name="Wang L."/>
            <person name="Zhao D."/>
            <person name="Yun Q."/>
            <person name="Tala"/>
            <person name="Wang J."/>
            <person name="Sun G."/>
            <person name="Baabdullah M."/>
            <person name="Yu X."/>
            <person name="Hu S."/>
            <person name="Al-Mssallem I.S."/>
            <person name="Yu J."/>
        </authorList>
    </citation>
    <scope>NUCLEOTIDE SEQUENCE</scope>
</reference>
<evidence type="ECO:0000256" key="2">
    <source>
        <dbReference type="ARBA" id="ARBA00022475"/>
    </source>
</evidence>
<keyword evidence="3" id="KW-0328">Glycosyltransferase</keyword>
<proteinExistence type="predicted"/>
<evidence type="ECO:0000256" key="6">
    <source>
        <dbReference type="SAM" id="MobiDB-lite"/>
    </source>
</evidence>
<keyword evidence="4" id="KW-0808">Transferase</keyword>
<evidence type="ECO:0000256" key="5">
    <source>
        <dbReference type="ARBA" id="ARBA00023136"/>
    </source>
</evidence>
<comment type="subcellular location">
    <subcellularLocation>
        <location evidence="1">Cell membrane</location>
    </subcellularLocation>
</comment>
<dbReference type="GO" id="GO:0005886">
    <property type="term" value="C:plasma membrane"/>
    <property type="evidence" value="ECO:0007669"/>
    <property type="project" value="UniProtKB-SubCell"/>
</dbReference>
<feature type="region of interest" description="Disordered" evidence="6">
    <location>
        <begin position="67"/>
        <end position="99"/>
    </location>
</feature>
<evidence type="ECO:0000256" key="4">
    <source>
        <dbReference type="ARBA" id="ARBA00022679"/>
    </source>
</evidence>
<evidence type="ECO:0000256" key="1">
    <source>
        <dbReference type="ARBA" id="ARBA00004236"/>
    </source>
</evidence>
<feature type="compositionally biased region" description="Basic residues" evidence="6">
    <location>
        <begin position="88"/>
        <end position="99"/>
    </location>
</feature>
<evidence type="ECO:0000256" key="3">
    <source>
        <dbReference type="ARBA" id="ARBA00022676"/>
    </source>
</evidence>
<evidence type="ECO:0000313" key="7">
    <source>
        <dbReference type="EMBL" id="AIA86329.1"/>
    </source>
</evidence>
<dbReference type="AlphaFoldDB" id="A0A060BTT3"/>
<dbReference type="PANTHER" id="PTHR43646">
    <property type="entry name" value="GLYCOSYLTRANSFERASE"/>
    <property type="match status" value="1"/>
</dbReference>